<evidence type="ECO:0000256" key="1">
    <source>
        <dbReference type="ARBA" id="ARBA00000012"/>
    </source>
</evidence>
<proteinExistence type="inferred from homology"/>
<accession>A0A1J8PE09</accession>
<keyword evidence="7" id="KW-0479">Metal-binding</keyword>
<dbReference type="EMBL" id="LUKY01000030">
    <property type="protein sequence ID" value="OIZ95583.1"/>
    <property type="molecule type" value="Genomic_DNA"/>
</dbReference>
<dbReference type="CDD" id="cd00739">
    <property type="entry name" value="DHPS"/>
    <property type="match status" value="1"/>
</dbReference>
<dbReference type="SUPFAM" id="SSF51717">
    <property type="entry name" value="Dihydropteroate synthetase-like"/>
    <property type="match status" value="1"/>
</dbReference>
<evidence type="ECO:0000256" key="5">
    <source>
        <dbReference type="ARBA" id="ARBA00009951"/>
    </source>
</evidence>
<dbReference type="PANTHER" id="PTHR20941">
    <property type="entry name" value="FOLATE SYNTHESIS PROTEINS"/>
    <property type="match status" value="1"/>
</dbReference>
<comment type="pathway">
    <text evidence="4">Cofactor biosynthesis; tetrahydrofolate biosynthesis; 2-amino-4-hydroxy-6-hydroxymethyl-7,8-dihydropteridine diphosphate from 7,8-dihydroneopterin triphosphate: step 4/4.</text>
</comment>
<dbReference type="Pfam" id="PF01288">
    <property type="entry name" value="HPPK"/>
    <property type="match status" value="1"/>
</dbReference>
<dbReference type="GO" id="GO:0046654">
    <property type="term" value="P:tetrahydrofolate biosynthetic process"/>
    <property type="evidence" value="ECO:0007669"/>
    <property type="project" value="UniProtKB-UniPathway"/>
</dbReference>
<feature type="domain" description="Pterin-binding" evidence="14">
    <location>
        <begin position="175"/>
        <end position="433"/>
    </location>
</feature>
<dbReference type="NCBIfam" id="TIGR01498">
    <property type="entry name" value="folK"/>
    <property type="match status" value="1"/>
</dbReference>
<keyword evidence="11" id="KW-0460">Magnesium</keyword>
<dbReference type="GO" id="GO:0005524">
    <property type="term" value="F:ATP binding"/>
    <property type="evidence" value="ECO:0007669"/>
    <property type="project" value="UniProtKB-KW"/>
</dbReference>
<evidence type="ECO:0000313" key="16">
    <source>
        <dbReference type="Proteomes" id="UP000183924"/>
    </source>
</evidence>
<dbReference type="RefSeq" id="WP_071662054.1">
    <property type="nucleotide sequence ID" value="NZ_LUKY01000030.1"/>
</dbReference>
<keyword evidence="13" id="KW-0511">Multifunctional enzyme</keyword>
<evidence type="ECO:0000256" key="8">
    <source>
        <dbReference type="ARBA" id="ARBA00022741"/>
    </source>
</evidence>
<dbReference type="GO" id="GO:0046656">
    <property type="term" value="P:folic acid biosynthetic process"/>
    <property type="evidence" value="ECO:0007669"/>
    <property type="project" value="UniProtKB-KW"/>
</dbReference>
<dbReference type="AlphaFoldDB" id="A0A1J8PE09"/>
<evidence type="ECO:0000256" key="13">
    <source>
        <dbReference type="ARBA" id="ARBA00023268"/>
    </source>
</evidence>
<keyword evidence="9" id="KW-0418">Kinase</keyword>
<dbReference type="InterPro" id="IPR006390">
    <property type="entry name" value="DHP_synth_dom"/>
</dbReference>
<keyword evidence="6" id="KW-0808">Transferase</keyword>
<comment type="caution">
    <text evidence="15">The sequence shown here is derived from an EMBL/GenBank/DDBJ whole genome shotgun (WGS) entry which is preliminary data.</text>
</comment>
<evidence type="ECO:0000256" key="3">
    <source>
        <dbReference type="ARBA" id="ARBA00004763"/>
    </source>
</evidence>
<dbReference type="PROSITE" id="PS00793">
    <property type="entry name" value="DHPS_2"/>
    <property type="match status" value="1"/>
</dbReference>
<dbReference type="Gene3D" id="3.20.20.20">
    <property type="entry name" value="Dihydropteroate synthase-like"/>
    <property type="match status" value="1"/>
</dbReference>
<dbReference type="InterPro" id="IPR000489">
    <property type="entry name" value="Pterin-binding_dom"/>
</dbReference>
<evidence type="ECO:0000256" key="6">
    <source>
        <dbReference type="ARBA" id="ARBA00022679"/>
    </source>
</evidence>
<comment type="pathway">
    <text evidence="3">Cofactor biosynthesis; tetrahydrofolate biosynthesis; 7,8-dihydrofolate from 2-amino-4-hydroxy-6-hydroxymethyl-7,8-dihydropteridine diphosphate and 4-aminobenzoate: step 1/2.</text>
</comment>
<dbReference type="GO" id="GO:0003848">
    <property type="term" value="F:2-amino-4-hydroxy-6-hydroxymethyldihydropteridine diphosphokinase activity"/>
    <property type="evidence" value="ECO:0007669"/>
    <property type="project" value="InterPro"/>
</dbReference>
<dbReference type="PROSITE" id="PS50972">
    <property type="entry name" value="PTERIN_BINDING"/>
    <property type="match status" value="1"/>
</dbReference>
<evidence type="ECO:0000256" key="7">
    <source>
        <dbReference type="ARBA" id="ARBA00022723"/>
    </source>
</evidence>
<keyword evidence="16" id="KW-1185">Reference proteome</keyword>
<evidence type="ECO:0000256" key="9">
    <source>
        <dbReference type="ARBA" id="ARBA00022777"/>
    </source>
</evidence>
<protein>
    <recommendedName>
        <fullName evidence="14">Pterin-binding domain-containing protein</fullName>
    </recommendedName>
</protein>
<dbReference type="CDD" id="cd00483">
    <property type="entry name" value="HPPK"/>
    <property type="match status" value="1"/>
</dbReference>
<evidence type="ECO:0000256" key="2">
    <source>
        <dbReference type="ARBA" id="ARBA00001946"/>
    </source>
</evidence>
<dbReference type="GO" id="GO:0046872">
    <property type="term" value="F:metal ion binding"/>
    <property type="evidence" value="ECO:0007669"/>
    <property type="project" value="UniProtKB-KW"/>
</dbReference>
<comment type="similarity">
    <text evidence="5">In the C-terminal section; belongs to the DHPS family.</text>
</comment>
<dbReference type="PANTHER" id="PTHR20941:SF1">
    <property type="entry name" value="FOLIC ACID SYNTHESIS PROTEIN FOL1"/>
    <property type="match status" value="1"/>
</dbReference>
<dbReference type="PROSITE" id="PS00792">
    <property type="entry name" value="DHPS_1"/>
    <property type="match status" value="1"/>
</dbReference>
<name>A0A1J8PE09_9COXI</name>
<dbReference type="GO" id="GO:0005829">
    <property type="term" value="C:cytosol"/>
    <property type="evidence" value="ECO:0007669"/>
    <property type="project" value="TreeGrafter"/>
</dbReference>
<gene>
    <name evidence="15" type="ORF">A1D18_01475</name>
</gene>
<dbReference type="STRING" id="1225476.A1D18_01475"/>
<evidence type="ECO:0000259" key="14">
    <source>
        <dbReference type="PROSITE" id="PS50972"/>
    </source>
</evidence>
<comment type="cofactor">
    <cofactor evidence="2">
        <name>Mg(2+)</name>
        <dbReference type="ChEBI" id="CHEBI:18420"/>
    </cofactor>
</comment>
<reference evidence="15 16" key="1">
    <citation type="submission" date="2016-03" db="EMBL/GenBank/DDBJ databases">
        <title>Comparative genomics of Rickettsiella.</title>
        <authorList>
            <person name="Chandler C."/>
            <person name="Wang Y."/>
        </authorList>
    </citation>
    <scope>NUCLEOTIDE SEQUENCE [LARGE SCALE GENOMIC DNA]</scope>
    <source>
        <strain evidence="15 16">RCFS May 2013</strain>
    </source>
</reference>
<organism evidence="15 16">
    <name type="scientific">Candidatus Rickettsiella isopodorum</name>
    <dbReference type="NCBI Taxonomy" id="1225476"/>
    <lineage>
        <taxon>Bacteria</taxon>
        <taxon>Pseudomonadati</taxon>
        <taxon>Pseudomonadota</taxon>
        <taxon>Gammaproteobacteria</taxon>
        <taxon>Legionellales</taxon>
        <taxon>Coxiellaceae</taxon>
        <taxon>Rickettsiella</taxon>
    </lineage>
</organism>
<sequence>MLILSLGTNLGDSFNNLRLALQLLQKTRTIAPSQISPLYSSSALLPAYAPVAWNRPFLNLAVACKTELSPLEVLKLIKQIERQLGREENQRWAPRIIDIDILAWGNCVIDQTGLKIPHTELLSRPFALWPLLDVWPDWQHPTAEFADILQRWGSRYSGDKAPCGTKQLPHRLEGSALVGILNITPDSFSDGGKFVTLPNALAQAEKLVREGAEVLDIGAESTRPGATPILPETEWALLKPVLTTLKEQCKQWAFKPKISIDTRHPIVAERAMQLGIDWINDVSGFIDPNMRALVAGSSVKCVVMHNLGVPAQKNVVLASYPNICEQIIDWTEQRFDELLDAGVDANQFIFDMGIGFGKTSQQSIFLLKNIEQFRRLNCPLLVGHSRKSFLSLITEKAFPDRDFETAIVSYQLAVQGVDFLRVHNVSLNAEAIAMATQFISSDELIKPNVKRESFYCEEN</sequence>
<dbReference type="GO" id="GO:0016301">
    <property type="term" value="F:kinase activity"/>
    <property type="evidence" value="ECO:0007669"/>
    <property type="project" value="UniProtKB-KW"/>
</dbReference>
<dbReference type="SUPFAM" id="SSF55083">
    <property type="entry name" value="6-hydroxymethyl-7,8-dihydropterin pyrophosphokinase, HPPK"/>
    <property type="match status" value="1"/>
</dbReference>
<dbReference type="Proteomes" id="UP000183924">
    <property type="component" value="Unassembled WGS sequence"/>
</dbReference>
<dbReference type="InterPro" id="IPR011005">
    <property type="entry name" value="Dihydropteroate_synth-like_sf"/>
</dbReference>
<evidence type="ECO:0000256" key="12">
    <source>
        <dbReference type="ARBA" id="ARBA00022909"/>
    </source>
</evidence>
<keyword evidence="10" id="KW-0067">ATP-binding</keyword>
<comment type="catalytic activity">
    <reaction evidence="1">
        <text>(7,8-dihydropterin-6-yl)methyl diphosphate + 4-aminobenzoate = 7,8-dihydropteroate + diphosphate</text>
        <dbReference type="Rhea" id="RHEA:19949"/>
        <dbReference type="ChEBI" id="CHEBI:17836"/>
        <dbReference type="ChEBI" id="CHEBI:17839"/>
        <dbReference type="ChEBI" id="CHEBI:33019"/>
        <dbReference type="ChEBI" id="CHEBI:72950"/>
        <dbReference type="EC" id="2.5.1.15"/>
    </reaction>
</comment>
<keyword evidence="12" id="KW-0289">Folate biosynthesis</keyword>
<dbReference type="PROSITE" id="PS00794">
    <property type="entry name" value="HPPK"/>
    <property type="match status" value="1"/>
</dbReference>
<evidence type="ECO:0000256" key="11">
    <source>
        <dbReference type="ARBA" id="ARBA00022842"/>
    </source>
</evidence>
<evidence type="ECO:0000256" key="4">
    <source>
        <dbReference type="ARBA" id="ARBA00005051"/>
    </source>
</evidence>
<evidence type="ECO:0000313" key="15">
    <source>
        <dbReference type="EMBL" id="OIZ95583.1"/>
    </source>
</evidence>
<dbReference type="NCBIfam" id="TIGR01496">
    <property type="entry name" value="DHPS"/>
    <property type="match status" value="1"/>
</dbReference>
<evidence type="ECO:0000256" key="10">
    <source>
        <dbReference type="ARBA" id="ARBA00022840"/>
    </source>
</evidence>
<dbReference type="GO" id="GO:0004156">
    <property type="term" value="F:dihydropteroate synthase activity"/>
    <property type="evidence" value="ECO:0007669"/>
    <property type="project" value="UniProtKB-EC"/>
</dbReference>
<dbReference type="OrthoDB" id="9811744at2"/>
<dbReference type="InterPro" id="IPR000550">
    <property type="entry name" value="Hppk"/>
</dbReference>
<dbReference type="UniPathway" id="UPA00077">
    <property type="reaction ID" value="UER00155"/>
</dbReference>
<keyword evidence="8" id="KW-0547">Nucleotide-binding</keyword>
<dbReference type="Pfam" id="PF00809">
    <property type="entry name" value="Pterin_bind"/>
    <property type="match status" value="1"/>
</dbReference>
<dbReference type="InterPro" id="IPR035907">
    <property type="entry name" value="Hppk_sf"/>
</dbReference>
<dbReference type="InterPro" id="IPR045031">
    <property type="entry name" value="DHP_synth-like"/>
</dbReference>
<dbReference type="Gene3D" id="3.30.70.560">
    <property type="entry name" value="7,8-Dihydro-6-hydroxymethylpterin-pyrophosphokinase HPPK"/>
    <property type="match status" value="1"/>
</dbReference>